<name>A0ACD5APX6_9ACTN</name>
<evidence type="ECO:0000313" key="2">
    <source>
        <dbReference type="Proteomes" id="UP001432251"/>
    </source>
</evidence>
<organism evidence="1 2">
    <name type="scientific">Streptomyces citrinus</name>
    <dbReference type="NCBI Taxonomy" id="3118173"/>
    <lineage>
        <taxon>Bacteria</taxon>
        <taxon>Bacillati</taxon>
        <taxon>Actinomycetota</taxon>
        <taxon>Actinomycetes</taxon>
        <taxon>Kitasatosporales</taxon>
        <taxon>Streptomycetaceae</taxon>
        <taxon>Streptomyces</taxon>
    </lineage>
</organism>
<sequence>MTGCSRPAPRPSGAAGWWRCAGASTRSSRRGGRHVRLVGAVRRGGEGLGLWLVPAHASGLFVPARSGCSGPRGSATSTVLADPVLVPAEAMLGEGGGGADVLRGVVLPWLAEFGAAKAADAGVPLAVS</sequence>
<keyword evidence="2" id="KW-1185">Reference proteome</keyword>
<protein>
    <submittedName>
        <fullName evidence="1">Uncharacterized protein</fullName>
    </submittedName>
</protein>
<gene>
    <name evidence="1" type="ORF">V2W30_33185</name>
</gene>
<evidence type="ECO:0000313" key="1">
    <source>
        <dbReference type="EMBL" id="WWQ69275.1"/>
    </source>
</evidence>
<dbReference type="EMBL" id="CP146022">
    <property type="protein sequence ID" value="WWQ69275.1"/>
    <property type="molecule type" value="Genomic_DNA"/>
</dbReference>
<accession>A0ACD5APX6</accession>
<proteinExistence type="predicted"/>
<reference evidence="1" key="1">
    <citation type="journal article" date="2025" name="Int. J. Syst. Evol. Microbiol.">
        <title>Streptomyces citrinus sp. nov., with yellow diffusible pigment.</title>
        <authorList>
            <person name="He Y."/>
            <person name="Yang E."/>
            <person name="Xu J."/>
            <person name="Sun Y."/>
            <person name="Sun L."/>
        </authorList>
    </citation>
    <scope>NUCLEOTIDE SEQUENCE</scope>
    <source>
        <strain evidence="1">Q6</strain>
    </source>
</reference>
<dbReference type="Proteomes" id="UP001432251">
    <property type="component" value="Chromosome"/>
</dbReference>